<dbReference type="AlphaFoldDB" id="A0A9X1X0J3"/>
<evidence type="ECO:0000256" key="2">
    <source>
        <dbReference type="ARBA" id="ARBA00023015"/>
    </source>
</evidence>
<evidence type="ECO:0000259" key="6">
    <source>
        <dbReference type="Pfam" id="PF08281"/>
    </source>
</evidence>
<dbReference type="GO" id="GO:0006352">
    <property type="term" value="P:DNA-templated transcription initiation"/>
    <property type="evidence" value="ECO:0007669"/>
    <property type="project" value="InterPro"/>
</dbReference>
<protein>
    <submittedName>
        <fullName evidence="7">Sigma-70 family RNA polymerase sigma factor</fullName>
    </submittedName>
</protein>
<dbReference type="InterPro" id="IPR014284">
    <property type="entry name" value="RNA_pol_sigma-70_dom"/>
</dbReference>
<keyword evidence="4" id="KW-0804">Transcription</keyword>
<evidence type="ECO:0000256" key="1">
    <source>
        <dbReference type="ARBA" id="ARBA00010641"/>
    </source>
</evidence>
<accession>A0A9X1X0J3</accession>
<organism evidence="7 8">
    <name type="scientific">Mucilaginibacter straminoryzae</name>
    <dbReference type="NCBI Taxonomy" id="2932774"/>
    <lineage>
        <taxon>Bacteria</taxon>
        <taxon>Pseudomonadati</taxon>
        <taxon>Bacteroidota</taxon>
        <taxon>Sphingobacteriia</taxon>
        <taxon>Sphingobacteriales</taxon>
        <taxon>Sphingobacteriaceae</taxon>
        <taxon>Mucilaginibacter</taxon>
    </lineage>
</organism>
<dbReference type="InterPro" id="IPR036388">
    <property type="entry name" value="WH-like_DNA-bd_sf"/>
</dbReference>
<dbReference type="GO" id="GO:0003677">
    <property type="term" value="F:DNA binding"/>
    <property type="evidence" value="ECO:0007669"/>
    <property type="project" value="InterPro"/>
</dbReference>
<dbReference type="EMBL" id="JALJEJ010000001">
    <property type="protein sequence ID" value="MCJ8208401.1"/>
    <property type="molecule type" value="Genomic_DNA"/>
</dbReference>
<reference evidence="7" key="1">
    <citation type="submission" date="2022-04" db="EMBL/GenBank/DDBJ databases">
        <title>Mucilaginibacter sp. RS28 isolated from freshwater.</title>
        <authorList>
            <person name="Ko S.-R."/>
        </authorList>
    </citation>
    <scope>NUCLEOTIDE SEQUENCE</scope>
    <source>
        <strain evidence="7">RS28</strain>
    </source>
</reference>
<evidence type="ECO:0000313" key="8">
    <source>
        <dbReference type="Proteomes" id="UP001139450"/>
    </source>
</evidence>
<dbReference type="SUPFAM" id="SSF88659">
    <property type="entry name" value="Sigma3 and sigma4 domains of RNA polymerase sigma factors"/>
    <property type="match status" value="1"/>
</dbReference>
<feature type="domain" description="RNA polymerase sigma factor 70 region 4 type 2" evidence="6">
    <location>
        <begin position="125"/>
        <end position="175"/>
    </location>
</feature>
<evidence type="ECO:0000313" key="7">
    <source>
        <dbReference type="EMBL" id="MCJ8208401.1"/>
    </source>
</evidence>
<evidence type="ECO:0000256" key="4">
    <source>
        <dbReference type="ARBA" id="ARBA00023163"/>
    </source>
</evidence>
<dbReference type="Proteomes" id="UP001139450">
    <property type="component" value="Unassembled WGS sequence"/>
</dbReference>
<dbReference type="PANTHER" id="PTHR43133:SF46">
    <property type="entry name" value="RNA POLYMERASE SIGMA-70 FACTOR ECF SUBFAMILY"/>
    <property type="match status" value="1"/>
</dbReference>
<dbReference type="Gene3D" id="1.10.10.10">
    <property type="entry name" value="Winged helix-like DNA-binding domain superfamily/Winged helix DNA-binding domain"/>
    <property type="match status" value="1"/>
</dbReference>
<dbReference type="InterPro" id="IPR039425">
    <property type="entry name" value="RNA_pol_sigma-70-like"/>
</dbReference>
<dbReference type="SUPFAM" id="SSF88946">
    <property type="entry name" value="Sigma2 domain of RNA polymerase sigma factors"/>
    <property type="match status" value="1"/>
</dbReference>
<dbReference type="Pfam" id="PF04542">
    <property type="entry name" value="Sigma70_r2"/>
    <property type="match status" value="1"/>
</dbReference>
<evidence type="ECO:0000259" key="5">
    <source>
        <dbReference type="Pfam" id="PF04542"/>
    </source>
</evidence>
<dbReference type="InterPro" id="IPR013324">
    <property type="entry name" value="RNA_pol_sigma_r3/r4-like"/>
</dbReference>
<keyword evidence="3" id="KW-0731">Sigma factor</keyword>
<comment type="similarity">
    <text evidence="1">Belongs to the sigma-70 factor family. ECF subfamily.</text>
</comment>
<evidence type="ECO:0000256" key="3">
    <source>
        <dbReference type="ARBA" id="ARBA00023082"/>
    </source>
</evidence>
<feature type="domain" description="RNA polymerase sigma-70 region 2" evidence="5">
    <location>
        <begin position="25"/>
        <end position="91"/>
    </location>
</feature>
<name>A0A9X1X0J3_9SPHI</name>
<dbReference type="CDD" id="cd06171">
    <property type="entry name" value="Sigma70_r4"/>
    <property type="match status" value="1"/>
</dbReference>
<dbReference type="InterPro" id="IPR013249">
    <property type="entry name" value="RNA_pol_sigma70_r4_t2"/>
</dbReference>
<dbReference type="PANTHER" id="PTHR43133">
    <property type="entry name" value="RNA POLYMERASE ECF-TYPE SIGMA FACTO"/>
    <property type="match status" value="1"/>
</dbReference>
<keyword evidence="8" id="KW-1185">Reference proteome</keyword>
<keyword evidence="2" id="KW-0805">Transcription regulation</keyword>
<dbReference type="InterPro" id="IPR007627">
    <property type="entry name" value="RNA_pol_sigma70_r2"/>
</dbReference>
<comment type="caution">
    <text evidence="7">The sequence shown here is derived from an EMBL/GenBank/DDBJ whole genome shotgun (WGS) entry which is preliminary data.</text>
</comment>
<dbReference type="Pfam" id="PF08281">
    <property type="entry name" value="Sigma70_r4_2"/>
    <property type="match status" value="1"/>
</dbReference>
<dbReference type="NCBIfam" id="TIGR02937">
    <property type="entry name" value="sigma70-ECF"/>
    <property type="match status" value="1"/>
</dbReference>
<dbReference type="InterPro" id="IPR013325">
    <property type="entry name" value="RNA_pol_sigma_r2"/>
</dbReference>
<dbReference type="RefSeq" id="WP_245128231.1">
    <property type="nucleotide sequence ID" value="NZ_JALJEJ010000001.1"/>
</dbReference>
<sequence>MEQMNDQQLWTLFLQGDQQAYHDIYALYYQNLYSYGLRKVNEPELVRDCIQDLFVNLWSGRKNLNSTDNIKYYLLASLKNLLIRAATQNTRWQGIDADTLNQFQLEFNLESEYIRKENMSLQAKALMDALDQLTPRQKEVLYLRYFEELSFEEIADLLDISVRAVYKLGYRAIDALKLILNLPKSDILMLLATYRIEISLSAGHFLR</sequence>
<gene>
    <name evidence="7" type="ORF">MUY27_01685</name>
</gene>
<proteinExistence type="inferred from homology"/>
<dbReference type="Gene3D" id="1.10.1740.10">
    <property type="match status" value="1"/>
</dbReference>
<dbReference type="GO" id="GO:0016987">
    <property type="term" value="F:sigma factor activity"/>
    <property type="evidence" value="ECO:0007669"/>
    <property type="project" value="UniProtKB-KW"/>
</dbReference>